<dbReference type="GO" id="GO:0003677">
    <property type="term" value="F:DNA binding"/>
    <property type="evidence" value="ECO:0007669"/>
    <property type="project" value="InterPro"/>
</dbReference>
<dbReference type="GO" id="GO:0004803">
    <property type="term" value="F:transposase activity"/>
    <property type="evidence" value="ECO:0007669"/>
    <property type="project" value="InterPro"/>
</dbReference>
<organism evidence="2 3">
    <name type="scientific">Mesorhizobium delmotii</name>
    <dbReference type="NCBI Taxonomy" id="1631247"/>
    <lineage>
        <taxon>Bacteria</taxon>
        <taxon>Pseudomonadati</taxon>
        <taxon>Pseudomonadota</taxon>
        <taxon>Alphaproteobacteria</taxon>
        <taxon>Hyphomicrobiales</taxon>
        <taxon>Phyllobacteriaceae</taxon>
        <taxon>Mesorhizobium</taxon>
    </lineage>
</organism>
<dbReference type="Pfam" id="PF01527">
    <property type="entry name" value="HTH_Tnp_1"/>
    <property type="match status" value="1"/>
</dbReference>
<dbReference type="EMBL" id="FUIG01000019">
    <property type="protein sequence ID" value="SJM30205.1"/>
    <property type="molecule type" value="Genomic_DNA"/>
</dbReference>
<evidence type="ECO:0000313" key="3">
    <source>
        <dbReference type="Proteomes" id="UP000245698"/>
    </source>
</evidence>
<evidence type="ECO:0000256" key="1">
    <source>
        <dbReference type="SAM" id="MobiDB-lite"/>
    </source>
</evidence>
<gene>
    <name evidence="2" type="ORF">BQ8482_130104</name>
</gene>
<feature type="compositionally biased region" description="Low complexity" evidence="1">
    <location>
        <begin position="88"/>
        <end position="99"/>
    </location>
</feature>
<dbReference type="RefSeq" id="WP_123147697.1">
    <property type="nucleotide sequence ID" value="NZ_FUIG01000019.1"/>
</dbReference>
<name>A0A2P9AGE1_9HYPH</name>
<dbReference type="AlphaFoldDB" id="A0A2P9AGE1"/>
<dbReference type="GO" id="GO:0006313">
    <property type="term" value="P:DNA transposition"/>
    <property type="evidence" value="ECO:0007669"/>
    <property type="project" value="InterPro"/>
</dbReference>
<evidence type="ECO:0000313" key="2">
    <source>
        <dbReference type="EMBL" id="SJM30205.1"/>
    </source>
</evidence>
<keyword evidence="3" id="KW-1185">Reference proteome</keyword>
<feature type="compositionally biased region" description="Polar residues" evidence="1">
    <location>
        <begin position="125"/>
        <end position="134"/>
    </location>
</feature>
<proteinExistence type="predicted"/>
<reference evidence="3" key="1">
    <citation type="submission" date="2016-12" db="EMBL/GenBank/DDBJ databases">
        <authorList>
            <person name="Brunel B."/>
        </authorList>
    </citation>
    <scope>NUCLEOTIDE SEQUENCE [LARGE SCALE GENOMIC DNA]</scope>
</reference>
<dbReference type="InterPro" id="IPR002514">
    <property type="entry name" value="Transposase_8"/>
</dbReference>
<sequence length="229" mass="25088">MKRQSRPFIVEMKQKRSLQKRGRSIWGDFDFSAAIAGTTRELQEIELPNRQLVDSTTVTHDAEPLNQSTLEHLMADPERAESIDAAAEGAVKAEAPQTTKKARRPRKAKAEPTPPARTNGAKAASQGNGASVATSRGPRKVYSQKERSLKLALIARSISGGATLKSSVTQAGISEQTYYVWKKASAPAATSDDLKDLIALEEENQRLKGLLAERLRNENAELKRRLGLD</sequence>
<feature type="region of interest" description="Disordered" evidence="1">
    <location>
        <begin position="88"/>
        <end position="143"/>
    </location>
</feature>
<dbReference type="Proteomes" id="UP000245698">
    <property type="component" value="Unassembled WGS sequence"/>
</dbReference>
<accession>A0A2P9AGE1</accession>
<protein>
    <submittedName>
        <fullName evidence="2">Transcriptional regulator syrB (Modular protein)</fullName>
    </submittedName>
</protein>